<protein>
    <recommendedName>
        <fullName evidence="12">1,3-beta-glucan synthase</fullName>
        <ecNumber evidence="3">2.4.1.34</ecNumber>
    </recommendedName>
    <alternativeName>
        <fullName evidence="12">1,3-beta-glucan synthase</fullName>
    </alternativeName>
</protein>
<evidence type="ECO:0000256" key="11">
    <source>
        <dbReference type="ARBA" id="ARBA00023316"/>
    </source>
</evidence>
<keyword evidence="8" id="KW-0133">Cell shape</keyword>
<dbReference type="Pfam" id="PF13966">
    <property type="entry name" value="zf-RVT"/>
    <property type="match status" value="2"/>
</dbReference>
<dbReference type="GO" id="GO:0000148">
    <property type="term" value="C:1,3-beta-D-glucan synthase complex"/>
    <property type="evidence" value="ECO:0007669"/>
    <property type="project" value="InterPro"/>
</dbReference>
<reference evidence="16" key="2">
    <citation type="submission" date="2021-01" db="UniProtKB">
        <authorList>
            <consortium name="EnsemblPlants"/>
        </authorList>
    </citation>
    <scope>IDENTIFICATION</scope>
</reference>
<feature type="transmembrane region" description="Helical" evidence="14">
    <location>
        <begin position="1382"/>
        <end position="1406"/>
    </location>
</feature>
<keyword evidence="4" id="KW-1003">Cell membrane</keyword>
<dbReference type="EMBL" id="LRBV02000001">
    <property type="status" value="NOT_ANNOTATED_CDS"/>
    <property type="molecule type" value="Genomic_DNA"/>
</dbReference>
<dbReference type="EC" id="2.4.1.34" evidence="3"/>
<dbReference type="Proteomes" id="UP000594261">
    <property type="component" value="Chromosome 1"/>
</dbReference>
<dbReference type="InParanoid" id="A0A7N2KLI5"/>
<evidence type="ECO:0000256" key="13">
    <source>
        <dbReference type="ARBA" id="ARBA00047777"/>
    </source>
</evidence>
<dbReference type="PANTHER" id="PTHR12741">
    <property type="entry name" value="LYST-INTERACTING PROTEIN LIP5 DOPAMINE RESPONSIVE PROTEIN DRG-1"/>
    <property type="match status" value="1"/>
</dbReference>
<evidence type="ECO:0000256" key="2">
    <source>
        <dbReference type="ARBA" id="ARBA00009040"/>
    </source>
</evidence>
<keyword evidence="5" id="KW-0328">Glycosyltransferase</keyword>
<comment type="subcellular location">
    <subcellularLocation>
        <location evidence="1">Cell membrane</location>
        <topology evidence="1">Multi-pass membrane protein</topology>
    </subcellularLocation>
</comment>
<feature type="transmembrane region" description="Helical" evidence="14">
    <location>
        <begin position="1189"/>
        <end position="1208"/>
    </location>
</feature>
<dbReference type="PANTHER" id="PTHR12741:SF47">
    <property type="entry name" value="CALLOSE SYNTHASE 9"/>
    <property type="match status" value="1"/>
</dbReference>
<keyword evidence="11" id="KW-0961">Cell wall biogenesis/degradation</keyword>
<keyword evidence="10 14" id="KW-0472">Membrane</keyword>
<feature type="transmembrane region" description="Helical" evidence="14">
    <location>
        <begin position="1317"/>
        <end position="1338"/>
    </location>
</feature>
<evidence type="ECO:0000256" key="7">
    <source>
        <dbReference type="ARBA" id="ARBA00022692"/>
    </source>
</evidence>
<keyword evidence="9 14" id="KW-1133">Transmembrane helix</keyword>
<keyword evidence="7 14" id="KW-0812">Transmembrane</keyword>
<evidence type="ECO:0000256" key="9">
    <source>
        <dbReference type="ARBA" id="ARBA00022989"/>
    </source>
</evidence>
<evidence type="ECO:0000256" key="10">
    <source>
        <dbReference type="ARBA" id="ARBA00023136"/>
    </source>
</evidence>
<evidence type="ECO:0000256" key="1">
    <source>
        <dbReference type="ARBA" id="ARBA00004651"/>
    </source>
</evidence>
<feature type="domain" description="1,3-beta-glucan synthase component FKS1-like" evidence="15">
    <location>
        <begin position="995"/>
        <end position="1107"/>
    </location>
</feature>
<organism evidence="16 17">
    <name type="scientific">Quercus lobata</name>
    <name type="common">Valley oak</name>
    <dbReference type="NCBI Taxonomy" id="97700"/>
    <lineage>
        <taxon>Eukaryota</taxon>
        <taxon>Viridiplantae</taxon>
        <taxon>Streptophyta</taxon>
        <taxon>Embryophyta</taxon>
        <taxon>Tracheophyta</taxon>
        <taxon>Spermatophyta</taxon>
        <taxon>Magnoliopsida</taxon>
        <taxon>eudicotyledons</taxon>
        <taxon>Gunneridae</taxon>
        <taxon>Pentapetalae</taxon>
        <taxon>rosids</taxon>
        <taxon>fabids</taxon>
        <taxon>Fagales</taxon>
        <taxon>Fagaceae</taxon>
        <taxon>Quercus</taxon>
    </lineage>
</organism>
<evidence type="ECO:0000256" key="6">
    <source>
        <dbReference type="ARBA" id="ARBA00022679"/>
    </source>
</evidence>
<evidence type="ECO:0000256" key="4">
    <source>
        <dbReference type="ARBA" id="ARBA00022475"/>
    </source>
</evidence>
<dbReference type="GO" id="GO:0005886">
    <property type="term" value="C:plasma membrane"/>
    <property type="evidence" value="ECO:0007669"/>
    <property type="project" value="UniProtKB-SubCell"/>
</dbReference>
<dbReference type="Pfam" id="PF25968">
    <property type="entry name" value="CALS1"/>
    <property type="match status" value="1"/>
</dbReference>
<accession>A0A7N2KLI5</accession>
<feature type="transmembrane region" description="Helical" evidence="14">
    <location>
        <begin position="1150"/>
        <end position="1169"/>
    </location>
</feature>
<proteinExistence type="inferred from homology"/>
<dbReference type="InterPro" id="IPR003440">
    <property type="entry name" value="Glyco_trans_48_dom"/>
</dbReference>
<keyword evidence="17" id="KW-1185">Reference proteome</keyword>
<evidence type="ECO:0000256" key="12">
    <source>
        <dbReference type="ARBA" id="ARBA00032165"/>
    </source>
</evidence>
<evidence type="ECO:0000256" key="5">
    <source>
        <dbReference type="ARBA" id="ARBA00022676"/>
    </source>
</evidence>
<name>A0A7N2KLI5_QUELO</name>
<dbReference type="Gramene" id="QL01p009880:mrna">
    <property type="protein sequence ID" value="QL01p009880:mrna"/>
    <property type="gene ID" value="QL01p009880"/>
</dbReference>
<dbReference type="GO" id="GO:0003843">
    <property type="term" value="F:1,3-beta-D-glucan synthase activity"/>
    <property type="evidence" value="ECO:0007669"/>
    <property type="project" value="UniProtKB-EC"/>
</dbReference>
<comment type="similarity">
    <text evidence="2">Belongs to the glycosyltransferase 48 family.</text>
</comment>
<evidence type="ECO:0000259" key="15">
    <source>
        <dbReference type="SMART" id="SM01205"/>
    </source>
</evidence>
<evidence type="ECO:0000313" key="16">
    <source>
        <dbReference type="EnsemblPlants" id="QL01p009880:mrna"/>
    </source>
</evidence>
<dbReference type="InterPro" id="IPR058851">
    <property type="entry name" value="CALS1_helical"/>
</dbReference>
<dbReference type="Pfam" id="PF02364">
    <property type="entry name" value="Glucan_synthase"/>
    <property type="match status" value="1"/>
</dbReference>
<evidence type="ECO:0000256" key="3">
    <source>
        <dbReference type="ARBA" id="ARBA00012589"/>
    </source>
</evidence>
<sequence>MSRAEELWERLVRAALRRERTGTDAFGHPVTGIAGYVPSSLANNRDIDEILRAADEIQDEDPNVSRICKILTMDNLWKRHIAALEWCFMCKRCGESVDHLLLHCPIAYELWSMVFCLLILDSILIANECLDSRMKNGIPGVIVKLDIEKAYDHLSSGFFWWYSGPLPRGLFVSSSFPVGLLVVEILSRLLKRIEEGGFLRGFQVNSYSQGGLHISHLLFADDTILLCDATREQLLYIQMVMIFFEAITGLKVNIGKSEIVPMGVVGSLDTLAGVLGCSFGRLPMIYLGMPLGAHFKDPSIWNPIIEKMEKKLSGWKRLYLLKGGRLTLLKSTLSSFPTYFLSLFTIPPAVADRLERIQRNFLCGSSKEAFKYPLVAWNKVCWPVETRGLGIRRFGLFNQALLRKWLWRLGSETNHLWLQVIATKYGESSGGWCTRVNRGAQGCGMWKNIRKGAESFFDHVLYVAEEGLRIRLWYDLWCGHIPLKDVYPDLFSRAGNEAWISELISISPDGGSRSWNIQFHRALDDWEEERVFASYELIYSKMPRVRGLIVVLEVNPNGVFDVLSFYNFLSASTFPFLWKFIWSNKVPKRVSFFLWTATRDSILTIDNFVKRNLSLVNWCCLCRCDGETVDHLLLHCKFAHALWSEVFLMFVCEHAYSLAQNLDPNSEGRGVLQFKTGLMSVIKQKLAKKEVGTIDRSRDIELLQEFYKMYREKNSVDELREEEMKLRESGAFSGNLGEEKRILGLVSVWYWCGSVSPSLIRLLHRTSVGTGFALRTLASAHSVSAGVGTVSSAPVFICSPLVAPLLHFNEFDYLLERKTVKRKRIFATLKVLGKVLGQLTKEIPEELKRVMEADAEMTEDLIAYNIIPLDGRTLTNAIVNMPEVQAAVSALKYHRGLAKLPVDFPIPATRNSDMLDFLHYIFGFQKDNVSNQREHIIHLLANGQSRLGIPEESEPILDEAAVQEVFLKSLDNYIKWCNYLCIQPVWSSLEAVNKEKKLLFVSLYFLIWGEAANIRFLPECLCYIFHHMAREMDEILRQEIAQPAMSCNSENGVSFLDQVISPLYEVVSAEAANNANGRAPHSSWRNYDDFNEYFWSLHCFELSWPWRKISSFFQKPQRRSKNMLACGGSLRRGKTSFVEHRTFLHLYHSFHRLWIFLAMMFQALTILAFNDRHFNAKMLREVLSVGPTFVVMKFFESVLDILMMYGAYSTSRRMAVSRIFLRFIWFGVASVFICLLYVKALQEESKPNADSVIFKLYSIVIGIYAGIQFFISFLLRIPTFHLLTNQCDRWPLIRFVKWMRQERYYVGRGMFERPTDFIKYMFFWLVVLCGKFSFAYFLQIQPLVKPTRAIVDMNDISYSWHDFVSKNNHNALAVASLWGPVVAIYLLDIYLFYTIVSAVWGFLLGARDRLGEIRSLEALHKLFEQFPGAFMNNLHVPLPNRTRHSSSSQDVEKNKVDAARFAPFWNEIIKNLREEDYITNFEMELLLMPKNSGDLPMVQMPLFLLASKIFLAKDTAVETRDSSQDELWERISRDDYMKYAVQECYHTIKLILTEILDGEGRMWVERVFEDIQRSIEDRKIHLNFHLSKLPLVISRVTALTGILKGAETPEMENGAVKAVQDLYDVVRHDVLSIDMRDHYETWNILSKARTEGRLFAKLKWPKDAELRALVKRLHSLLTIKDSAANIPKNLEARRRLEFFTNSLFMEMPKPKPVRKTLPFSVFTPYYSETVLYSVTELQKKNEDGISVLFYLQKIYPDEWRNFLARIGWDENTPDSVIWDSPNETLELRFWASYRGQTLARTVRGMMYYRKALMLQTYLERTTTEDLEAAVSNNDATETQGFELSPEARAQADLKFTYVVTCQIYGKQKEEQKPEAADIALLMQRNEALRVAFIDVVETSKDGKAYTEFYSKLVKADINGQDK</sequence>
<dbReference type="SMART" id="SM01205">
    <property type="entry name" value="FKS1_dom1"/>
    <property type="match status" value="1"/>
</dbReference>
<dbReference type="GO" id="GO:0071555">
    <property type="term" value="P:cell wall organization"/>
    <property type="evidence" value="ECO:0007669"/>
    <property type="project" value="UniProtKB-KW"/>
</dbReference>
<comment type="catalytic activity">
    <reaction evidence="13">
        <text>[(1-&gt;3)-beta-D-glucosyl](n) + UDP-alpha-D-glucose = [(1-&gt;3)-beta-D-glucosyl](n+1) + UDP + H(+)</text>
        <dbReference type="Rhea" id="RHEA:21476"/>
        <dbReference type="Rhea" id="RHEA-COMP:11146"/>
        <dbReference type="Rhea" id="RHEA-COMP:14303"/>
        <dbReference type="ChEBI" id="CHEBI:15378"/>
        <dbReference type="ChEBI" id="CHEBI:37671"/>
        <dbReference type="ChEBI" id="CHEBI:58223"/>
        <dbReference type="ChEBI" id="CHEBI:58885"/>
        <dbReference type="EC" id="2.4.1.34"/>
    </reaction>
</comment>
<evidence type="ECO:0000256" key="8">
    <source>
        <dbReference type="ARBA" id="ARBA00022960"/>
    </source>
</evidence>
<dbReference type="OMA" id="FTILMHI"/>
<evidence type="ECO:0000313" key="17">
    <source>
        <dbReference type="Proteomes" id="UP000594261"/>
    </source>
</evidence>
<dbReference type="InterPro" id="IPR026899">
    <property type="entry name" value="FKS1-like_dom1"/>
</dbReference>
<feature type="transmembrane region" description="Helical" evidence="14">
    <location>
        <begin position="1252"/>
        <end position="1275"/>
    </location>
</feature>
<dbReference type="GO" id="GO:0008360">
    <property type="term" value="P:regulation of cell shape"/>
    <property type="evidence" value="ECO:0007669"/>
    <property type="project" value="UniProtKB-KW"/>
</dbReference>
<keyword evidence="6" id="KW-0808">Transferase</keyword>
<dbReference type="GO" id="GO:0006075">
    <property type="term" value="P:(1-&gt;3)-beta-D-glucan biosynthetic process"/>
    <property type="evidence" value="ECO:0007669"/>
    <property type="project" value="InterPro"/>
</dbReference>
<dbReference type="Pfam" id="PF14288">
    <property type="entry name" value="FKS1_dom1"/>
    <property type="match status" value="1"/>
</dbReference>
<dbReference type="EnsemblPlants" id="QL01p009880:mrna">
    <property type="protein sequence ID" value="QL01p009880:mrna"/>
    <property type="gene ID" value="QL01p009880"/>
</dbReference>
<feature type="transmembrane region" description="Helical" evidence="14">
    <location>
        <begin position="1220"/>
        <end position="1240"/>
    </location>
</feature>
<dbReference type="InterPro" id="IPR026960">
    <property type="entry name" value="RVT-Znf"/>
</dbReference>
<evidence type="ECO:0000256" key="14">
    <source>
        <dbReference type="SAM" id="Phobius"/>
    </source>
</evidence>
<reference evidence="16 17" key="1">
    <citation type="journal article" date="2016" name="G3 (Bethesda)">
        <title>First Draft Assembly and Annotation of the Genome of a California Endemic Oak Quercus lobata Nee (Fagaceae).</title>
        <authorList>
            <person name="Sork V.L."/>
            <person name="Fitz-Gibbon S.T."/>
            <person name="Puiu D."/>
            <person name="Crepeau M."/>
            <person name="Gugger P.F."/>
            <person name="Sherman R."/>
            <person name="Stevens K."/>
            <person name="Langley C.H."/>
            <person name="Pellegrini M."/>
            <person name="Salzberg S.L."/>
        </authorList>
    </citation>
    <scope>NUCLEOTIDE SEQUENCE [LARGE SCALE GENOMIC DNA]</scope>
    <source>
        <strain evidence="16 17">cv. SW786</strain>
    </source>
</reference>